<feature type="transmembrane region" description="Helical" evidence="7">
    <location>
        <begin position="124"/>
        <end position="142"/>
    </location>
</feature>
<sequence length="307" mass="34093">MDDKLSKKVLLADFSLLVVAFIWGGGFIAGKIALESVTPFYVLSFRFLLSGLIISFIFFKKIKNINKRTLISGLLLGCLLFTGQSLQTIGLKYTTAGKQSFLVATYTIFVPFISWYFNKKKPTIYSVISGLLTIIGIGFLSLQDTFYLSFGDTLTLLYALVFAIQVVLIGFYVKDIDPIPLTSIQLVVAGILSLISALLFEPKLNHFNTNTILSILYLIILNTTLAFLVQNTAQKYTSDTHASIIVSLQSLFGSLLSVILLGEIFTKNMIIGCIFISIAVIMSKYGDKLFNVKHILSKFQNPKNQIE</sequence>
<feature type="transmembrane region" description="Helical" evidence="7">
    <location>
        <begin position="154"/>
        <end position="173"/>
    </location>
</feature>
<evidence type="ECO:0000256" key="4">
    <source>
        <dbReference type="ARBA" id="ARBA00022692"/>
    </source>
</evidence>
<evidence type="ECO:0000256" key="3">
    <source>
        <dbReference type="ARBA" id="ARBA00022475"/>
    </source>
</evidence>
<comment type="similarity">
    <text evidence="2">Belongs to the EamA transporter family.</text>
</comment>
<evidence type="ECO:0000256" key="1">
    <source>
        <dbReference type="ARBA" id="ARBA00004651"/>
    </source>
</evidence>
<evidence type="ECO:0000313" key="9">
    <source>
        <dbReference type="EMBL" id="WFD10174.1"/>
    </source>
</evidence>
<feature type="transmembrane region" description="Helical" evidence="7">
    <location>
        <begin position="40"/>
        <end position="59"/>
    </location>
</feature>
<keyword evidence="5 7" id="KW-1133">Transmembrane helix</keyword>
<keyword evidence="4 7" id="KW-0812">Transmembrane</keyword>
<evidence type="ECO:0000259" key="8">
    <source>
        <dbReference type="Pfam" id="PF00892"/>
    </source>
</evidence>
<feature type="transmembrane region" description="Helical" evidence="7">
    <location>
        <begin position="212"/>
        <end position="229"/>
    </location>
</feature>
<keyword evidence="10" id="KW-1185">Reference proteome</keyword>
<evidence type="ECO:0000256" key="7">
    <source>
        <dbReference type="SAM" id="Phobius"/>
    </source>
</evidence>
<dbReference type="InterPro" id="IPR000620">
    <property type="entry name" value="EamA_dom"/>
</dbReference>
<feature type="transmembrane region" description="Helical" evidence="7">
    <location>
        <begin position="180"/>
        <end position="200"/>
    </location>
</feature>
<gene>
    <name evidence="9" type="ORF">P4S50_17725</name>
</gene>
<name>A0ABY8EF10_9FIRM</name>
<evidence type="ECO:0000256" key="2">
    <source>
        <dbReference type="ARBA" id="ARBA00007362"/>
    </source>
</evidence>
<feature type="transmembrane region" description="Helical" evidence="7">
    <location>
        <begin position="71"/>
        <end position="93"/>
    </location>
</feature>
<dbReference type="SUPFAM" id="SSF103481">
    <property type="entry name" value="Multidrug resistance efflux transporter EmrE"/>
    <property type="match status" value="2"/>
</dbReference>
<dbReference type="Proteomes" id="UP001222800">
    <property type="component" value="Chromosome"/>
</dbReference>
<dbReference type="PANTHER" id="PTHR42920">
    <property type="entry name" value="OS03G0707200 PROTEIN-RELATED"/>
    <property type="match status" value="1"/>
</dbReference>
<dbReference type="InterPro" id="IPR037185">
    <property type="entry name" value="EmrE-like"/>
</dbReference>
<proteinExistence type="inferred from homology"/>
<feature type="transmembrane region" description="Helical" evidence="7">
    <location>
        <begin position="99"/>
        <end position="117"/>
    </location>
</feature>
<dbReference type="InterPro" id="IPR051258">
    <property type="entry name" value="Diverse_Substrate_Transporter"/>
</dbReference>
<keyword evidence="6 7" id="KW-0472">Membrane</keyword>
<feature type="transmembrane region" description="Helical" evidence="7">
    <location>
        <begin position="241"/>
        <end position="262"/>
    </location>
</feature>
<dbReference type="EMBL" id="CP120733">
    <property type="protein sequence ID" value="WFD10174.1"/>
    <property type="molecule type" value="Genomic_DNA"/>
</dbReference>
<dbReference type="PANTHER" id="PTHR42920:SF5">
    <property type="entry name" value="EAMA DOMAIN-CONTAINING PROTEIN"/>
    <property type="match status" value="1"/>
</dbReference>
<protein>
    <submittedName>
        <fullName evidence="9">DMT family transporter</fullName>
    </submittedName>
</protein>
<comment type="subcellular location">
    <subcellularLocation>
        <location evidence="1">Cell membrane</location>
        <topology evidence="1">Multi-pass membrane protein</topology>
    </subcellularLocation>
</comment>
<feature type="domain" description="EamA" evidence="8">
    <location>
        <begin position="150"/>
        <end position="282"/>
    </location>
</feature>
<organism evidence="9 10">
    <name type="scientific">Tepidibacter hydrothermalis</name>
    <dbReference type="NCBI Taxonomy" id="3036126"/>
    <lineage>
        <taxon>Bacteria</taxon>
        <taxon>Bacillati</taxon>
        <taxon>Bacillota</taxon>
        <taxon>Clostridia</taxon>
        <taxon>Peptostreptococcales</taxon>
        <taxon>Peptostreptococcaceae</taxon>
        <taxon>Tepidibacter</taxon>
    </lineage>
</organism>
<reference evidence="9 10" key="1">
    <citation type="submission" date="2023-03" db="EMBL/GenBank/DDBJ databases">
        <title>Complete genome sequence of Tepidibacter sp. SWIR-1, isolated from a deep-sea hydrothermal vent.</title>
        <authorList>
            <person name="Li X."/>
        </authorList>
    </citation>
    <scope>NUCLEOTIDE SEQUENCE [LARGE SCALE GENOMIC DNA]</scope>
    <source>
        <strain evidence="9 10">SWIR-1</strain>
    </source>
</reference>
<evidence type="ECO:0000256" key="5">
    <source>
        <dbReference type="ARBA" id="ARBA00022989"/>
    </source>
</evidence>
<evidence type="ECO:0000313" key="10">
    <source>
        <dbReference type="Proteomes" id="UP001222800"/>
    </source>
</evidence>
<dbReference type="Pfam" id="PF00892">
    <property type="entry name" value="EamA"/>
    <property type="match status" value="2"/>
</dbReference>
<dbReference type="RefSeq" id="WP_277732152.1">
    <property type="nucleotide sequence ID" value="NZ_CP120733.1"/>
</dbReference>
<accession>A0ABY8EF10</accession>
<feature type="transmembrane region" description="Helical" evidence="7">
    <location>
        <begin position="12"/>
        <end position="34"/>
    </location>
</feature>
<keyword evidence="3" id="KW-1003">Cell membrane</keyword>
<feature type="transmembrane region" description="Helical" evidence="7">
    <location>
        <begin position="268"/>
        <end position="286"/>
    </location>
</feature>
<evidence type="ECO:0000256" key="6">
    <source>
        <dbReference type="ARBA" id="ARBA00023136"/>
    </source>
</evidence>
<feature type="domain" description="EamA" evidence="8">
    <location>
        <begin position="12"/>
        <end position="141"/>
    </location>
</feature>